<dbReference type="EMBL" id="JQBM01000001">
    <property type="protein sequence ID" value="KRN47051.1"/>
    <property type="molecule type" value="Genomic_DNA"/>
</dbReference>
<evidence type="ECO:0000256" key="1">
    <source>
        <dbReference type="SAM" id="Phobius"/>
    </source>
</evidence>
<feature type="transmembrane region" description="Helical" evidence="1">
    <location>
        <begin position="91"/>
        <end position="111"/>
    </location>
</feature>
<keyword evidence="1" id="KW-0472">Membrane</keyword>
<feature type="transmembrane region" description="Helical" evidence="1">
    <location>
        <begin position="58"/>
        <end position="79"/>
    </location>
</feature>
<sequence>MDMLDKVMQNKTLSISAVLELIMIVLLFRPMQSTLDLKNSVRDNLSFTTKDMFRLSDFVGWLLLALLVISVVAIIVTLFTNYTLMQTVATVTGVLTFFVLMFQGIVMWLGNLFKDTRLISMTGAYWILLILALIVATLLIIKYRSNENA</sequence>
<evidence type="ECO:0000313" key="2">
    <source>
        <dbReference type="EMBL" id="KRN47051.1"/>
    </source>
</evidence>
<proteinExistence type="predicted"/>
<dbReference type="AlphaFoldDB" id="A0A0R2H3S9"/>
<name>A0A0R2H3S9_WEIVI</name>
<evidence type="ECO:0000313" key="3">
    <source>
        <dbReference type="Proteomes" id="UP000051992"/>
    </source>
</evidence>
<gene>
    <name evidence="2" type="ORF">IV50_GL000321</name>
</gene>
<comment type="caution">
    <text evidence="2">The sequence shown here is derived from an EMBL/GenBank/DDBJ whole genome shotgun (WGS) entry which is preliminary data.</text>
</comment>
<organism evidence="2 3">
    <name type="scientific">Weissella viridescens</name>
    <name type="common">Lactobacillus viridescens</name>
    <dbReference type="NCBI Taxonomy" id="1629"/>
    <lineage>
        <taxon>Bacteria</taxon>
        <taxon>Bacillati</taxon>
        <taxon>Bacillota</taxon>
        <taxon>Bacilli</taxon>
        <taxon>Lactobacillales</taxon>
        <taxon>Lactobacillaceae</taxon>
        <taxon>Weissella</taxon>
    </lineage>
</organism>
<dbReference type="PATRIC" id="fig|1629.5.peg.324"/>
<feature type="transmembrane region" description="Helical" evidence="1">
    <location>
        <begin position="123"/>
        <end position="141"/>
    </location>
</feature>
<keyword evidence="1" id="KW-0812">Transmembrane</keyword>
<keyword evidence="1" id="KW-1133">Transmembrane helix</keyword>
<reference evidence="2 3" key="1">
    <citation type="journal article" date="2015" name="Genome Announc.">
        <title>Expanding the biotechnology potential of lactobacilli through comparative genomics of 213 strains and associated genera.</title>
        <authorList>
            <person name="Sun Z."/>
            <person name="Harris H.M."/>
            <person name="McCann A."/>
            <person name="Guo C."/>
            <person name="Argimon S."/>
            <person name="Zhang W."/>
            <person name="Yang X."/>
            <person name="Jeffery I.B."/>
            <person name="Cooney J.C."/>
            <person name="Kagawa T.F."/>
            <person name="Liu W."/>
            <person name="Song Y."/>
            <person name="Salvetti E."/>
            <person name="Wrobel A."/>
            <person name="Rasinkangas P."/>
            <person name="Parkhill J."/>
            <person name="Rea M.C."/>
            <person name="O'Sullivan O."/>
            <person name="Ritari J."/>
            <person name="Douillard F.P."/>
            <person name="Paul Ross R."/>
            <person name="Yang R."/>
            <person name="Briner A.E."/>
            <person name="Felis G.E."/>
            <person name="de Vos W.M."/>
            <person name="Barrangou R."/>
            <person name="Klaenhammer T.R."/>
            <person name="Caufield P.W."/>
            <person name="Cui Y."/>
            <person name="Zhang H."/>
            <person name="O'Toole P.W."/>
        </authorList>
    </citation>
    <scope>NUCLEOTIDE SEQUENCE [LARGE SCALE GENOMIC DNA]</scope>
    <source>
        <strain evidence="2 3">DSM 20410</strain>
    </source>
</reference>
<keyword evidence="3" id="KW-1185">Reference proteome</keyword>
<dbReference type="Proteomes" id="UP000051992">
    <property type="component" value="Unassembled WGS sequence"/>
</dbReference>
<feature type="transmembrane region" description="Helical" evidence="1">
    <location>
        <begin position="12"/>
        <end position="31"/>
    </location>
</feature>
<protein>
    <submittedName>
        <fullName evidence="2">Uncharacterized protein</fullName>
    </submittedName>
</protein>
<accession>A0A0R2H3S9</accession>